<dbReference type="InterPro" id="IPR000719">
    <property type="entry name" value="Prot_kinase_dom"/>
</dbReference>
<evidence type="ECO:0000256" key="9">
    <source>
        <dbReference type="PROSITE-ProRule" id="PRU10141"/>
    </source>
</evidence>
<dbReference type="PROSITE" id="PS00107">
    <property type="entry name" value="PROTEIN_KINASE_ATP"/>
    <property type="match status" value="1"/>
</dbReference>
<dbReference type="InterPro" id="IPR050117">
    <property type="entry name" value="MAPK"/>
</dbReference>
<keyword evidence="6 9" id="KW-0067">ATP-binding</keyword>
<gene>
    <name evidence="14" type="primary">LOC108851255</name>
</gene>
<evidence type="ECO:0000256" key="8">
    <source>
        <dbReference type="ARBA" id="ARBA00048312"/>
    </source>
</evidence>
<evidence type="ECO:0000313" key="13">
    <source>
        <dbReference type="Proteomes" id="UP000504610"/>
    </source>
</evidence>
<name>A0A9W3DNA2_RAPSA</name>
<evidence type="ECO:0000256" key="7">
    <source>
        <dbReference type="ARBA" id="ARBA00047592"/>
    </source>
</evidence>
<evidence type="ECO:0000256" key="3">
    <source>
        <dbReference type="ARBA" id="ARBA00022679"/>
    </source>
</evidence>
<dbReference type="OrthoDB" id="1093659at2759"/>
<evidence type="ECO:0000256" key="10">
    <source>
        <dbReference type="RuleBase" id="RU000304"/>
    </source>
</evidence>
<feature type="domain" description="Protein kinase" evidence="12">
    <location>
        <begin position="1"/>
        <end position="314"/>
    </location>
</feature>
<evidence type="ECO:0000313" key="14">
    <source>
        <dbReference type="RefSeq" id="XP_056865331.1"/>
    </source>
</evidence>
<dbReference type="KEGG" id="rsz:108851255"/>
<dbReference type="SUPFAM" id="SSF56112">
    <property type="entry name" value="Protein kinase-like (PK-like)"/>
    <property type="match status" value="1"/>
</dbReference>
<sequence>MEPTNEAHQTVETNVTATTDAQQYPSPEVLAVENITATPSHAERYIKYNISGKIFELTAKYKPPIMPIGSGAYGFVCSAMNSETNEKIVAIKDLIPPPQKNAFEDVYIAQELMDGDLHNIINSNQELESLHYEFFLYQILCGLKYIHSANVLHRDLKPSNLLVNANCDLKICDFGLARGNSEHNAMTEYVVTRWYRAPELLLNSSAYTSAIDIWSVGCIFLELLTRQTVFPGKDHVHQLRLILELLGSPSEEELGSLSENAKQYLRQLPYQSRQSFFVKFPNVPYQALDLIVRMLKFDPRQRISVEDALDHPYLTELHEFTDEPVCLTPFNFDLEDQPFTVEEIKELIYREALAFSPP</sequence>
<keyword evidence="4 9" id="KW-0547">Nucleotide-binding</keyword>
<dbReference type="SMART" id="SM00220">
    <property type="entry name" value="S_TKc"/>
    <property type="match status" value="1"/>
</dbReference>
<dbReference type="Gene3D" id="3.30.200.20">
    <property type="entry name" value="Phosphorylase Kinase, domain 1"/>
    <property type="match status" value="2"/>
</dbReference>
<dbReference type="PROSITE" id="PS00108">
    <property type="entry name" value="PROTEIN_KINASE_ST"/>
    <property type="match status" value="1"/>
</dbReference>
<evidence type="ECO:0000256" key="2">
    <source>
        <dbReference type="ARBA" id="ARBA00022527"/>
    </source>
</evidence>
<dbReference type="InterPro" id="IPR017441">
    <property type="entry name" value="Protein_kinase_ATP_BS"/>
</dbReference>
<accession>A0A9W3DNA2</accession>
<dbReference type="PANTHER" id="PTHR24055">
    <property type="entry name" value="MITOGEN-ACTIVATED PROTEIN KINASE"/>
    <property type="match status" value="1"/>
</dbReference>
<keyword evidence="3" id="KW-0808">Transferase</keyword>
<evidence type="ECO:0000256" key="5">
    <source>
        <dbReference type="ARBA" id="ARBA00022777"/>
    </source>
</evidence>
<reference evidence="14" key="2">
    <citation type="submission" date="2025-08" db="UniProtKB">
        <authorList>
            <consortium name="RefSeq"/>
        </authorList>
    </citation>
    <scope>IDENTIFICATION</scope>
    <source>
        <tissue evidence="14">Leaf</tissue>
    </source>
</reference>
<reference evidence="13" key="1">
    <citation type="journal article" date="2019" name="Database">
        <title>The radish genome database (RadishGD): an integrated information resource for radish genomics.</title>
        <authorList>
            <person name="Yu H.J."/>
            <person name="Baek S."/>
            <person name="Lee Y.J."/>
            <person name="Cho A."/>
            <person name="Mun J.H."/>
        </authorList>
    </citation>
    <scope>NUCLEOTIDE SEQUENCE [LARGE SCALE GENOMIC DNA]</scope>
    <source>
        <strain evidence="13">cv. WK10039</strain>
    </source>
</reference>
<dbReference type="RefSeq" id="XP_056865331.1">
    <property type="nucleotide sequence ID" value="XM_057009351.1"/>
</dbReference>
<dbReference type="Proteomes" id="UP000504610">
    <property type="component" value="Chromosome 4"/>
</dbReference>
<proteinExistence type="inferred from homology"/>
<evidence type="ECO:0000259" key="12">
    <source>
        <dbReference type="PROSITE" id="PS50011"/>
    </source>
</evidence>
<evidence type="ECO:0000256" key="4">
    <source>
        <dbReference type="ARBA" id="ARBA00022741"/>
    </source>
</evidence>
<feature type="binding site" evidence="9">
    <location>
        <position position="92"/>
    </location>
    <ligand>
        <name>ATP</name>
        <dbReference type="ChEBI" id="CHEBI:30616"/>
    </ligand>
</feature>
<dbReference type="GO" id="GO:0005524">
    <property type="term" value="F:ATP binding"/>
    <property type="evidence" value="ECO:0007669"/>
    <property type="project" value="UniProtKB-UniRule"/>
</dbReference>
<dbReference type="Pfam" id="PF00069">
    <property type="entry name" value="Pkinase"/>
    <property type="match status" value="1"/>
</dbReference>
<dbReference type="GeneID" id="108851255"/>
<evidence type="ECO:0000256" key="6">
    <source>
        <dbReference type="ARBA" id="ARBA00022840"/>
    </source>
</evidence>
<feature type="region of interest" description="Disordered" evidence="11">
    <location>
        <begin position="1"/>
        <end position="22"/>
    </location>
</feature>
<dbReference type="GO" id="GO:0004707">
    <property type="term" value="F:MAP kinase activity"/>
    <property type="evidence" value="ECO:0007669"/>
    <property type="project" value="UniProtKB-EC"/>
</dbReference>
<dbReference type="AlphaFoldDB" id="A0A9W3DNA2"/>
<comment type="catalytic activity">
    <reaction evidence="7">
        <text>L-threonyl-[protein] + ATP = O-phospho-L-threonyl-[protein] + ADP + H(+)</text>
        <dbReference type="Rhea" id="RHEA:46608"/>
        <dbReference type="Rhea" id="RHEA-COMP:11060"/>
        <dbReference type="Rhea" id="RHEA-COMP:11605"/>
        <dbReference type="ChEBI" id="CHEBI:15378"/>
        <dbReference type="ChEBI" id="CHEBI:30013"/>
        <dbReference type="ChEBI" id="CHEBI:30616"/>
        <dbReference type="ChEBI" id="CHEBI:61977"/>
        <dbReference type="ChEBI" id="CHEBI:456216"/>
        <dbReference type="EC" id="2.7.11.24"/>
    </reaction>
</comment>
<evidence type="ECO:0000256" key="11">
    <source>
        <dbReference type="SAM" id="MobiDB-lite"/>
    </source>
</evidence>
<keyword evidence="13" id="KW-1185">Reference proteome</keyword>
<evidence type="ECO:0000256" key="1">
    <source>
        <dbReference type="ARBA" id="ARBA00008832"/>
    </source>
</evidence>
<protein>
    <submittedName>
        <fullName evidence="14">Mitogen-activated protein kinase homolog NTF4-like</fullName>
    </submittedName>
</protein>
<dbReference type="InterPro" id="IPR008271">
    <property type="entry name" value="Ser/Thr_kinase_AS"/>
</dbReference>
<comment type="similarity">
    <text evidence="1">Belongs to the protein kinase superfamily. CMGC Ser/Thr protein kinase family. MAP kinase subfamily.</text>
</comment>
<dbReference type="InterPro" id="IPR011009">
    <property type="entry name" value="Kinase-like_dom_sf"/>
</dbReference>
<organism evidence="13 14">
    <name type="scientific">Raphanus sativus</name>
    <name type="common">Radish</name>
    <name type="synonym">Raphanus raphanistrum var. sativus</name>
    <dbReference type="NCBI Taxonomy" id="3726"/>
    <lineage>
        <taxon>Eukaryota</taxon>
        <taxon>Viridiplantae</taxon>
        <taxon>Streptophyta</taxon>
        <taxon>Embryophyta</taxon>
        <taxon>Tracheophyta</taxon>
        <taxon>Spermatophyta</taxon>
        <taxon>Magnoliopsida</taxon>
        <taxon>eudicotyledons</taxon>
        <taxon>Gunneridae</taxon>
        <taxon>Pentapetalae</taxon>
        <taxon>rosids</taxon>
        <taxon>malvids</taxon>
        <taxon>Brassicales</taxon>
        <taxon>Brassicaceae</taxon>
        <taxon>Brassiceae</taxon>
        <taxon>Raphanus</taxon>
    </lineage>
</organism>
<dbReference type="Gene3D" id="1.10.510.10">
    <property type="entry name" value="Transferase(Phosphotransferase) domain 1"/>
    <property type="match status" value="1"/>
</dbReference>
<comment type="catalytic activity">
    <reaction evidence="8">
        <text>L-seryl-[protein] + ATP = O-phospho-L-seryl-[protein] + ADP + H(+)</text>
        <dbReference type="Rhea" id="RHEA:17989"/>
        <dbReference type="Rhea" id="RHEA-COMP:9863"/>
        <dbReference type="Rhea" id="RHEA-COMP:11604"/>
        <dbReference type="ChEBI" id="CHEBI:15378"/>
        <dbReference type="ChEBI" id="CHEBI:29999"/>
        <dbReference type="ChEBI" id="CHEBI:30616"/>
        <dbReference type="ChEBI" id="CHEBI:83421"/>
        <dbReference type="ChEBI" id="CHEBI:456216"/>
        <dbReference type="EC" id="2.7.11.24"/>
    </reaction>
</comment>
<keyword evidence="2 10" id="KW-0723">Serine/threonine-protein kinase</keyword>
<keyword evidence="5" id="KW-0418">Kinase</keyword>
<dbReference type="FunFam" id="1.10.510.10:FF:000013">
    <property type="entry name" value="Mitogen-activated protein kinase"/>
    <property type="match status" value="1"/>
</dbReference>
<dbReference type="PROSITE" id="PS50011">
    <property type="entry name" value="PROTEIN_KINASE_DOM"/>
    <property type="match status" value="1"/>
</dbReference>